<evidence type="ECO:0000259" key="7">
    <source>
        <dbReference type="PROSITE" id="PS50001"/>
    </source>
</evidence>
<dbReference type="Gene3D" id="3.30.505.10">
    <property type="entry name" value="SH2 domain"/>
    <property type="match status" value="1"/>
</dbReference>
<dbReference type="Gene3D" id="2.30.29.30">
    <property type="entry name" value="Pleckstrin-homology domain (PH domain)/Phosphotyrosine-binding domain (PTB)"/>
    <property type="match status" value="1"/>
</dbReference>
<proteinExistence type="inferred from homology"/>
<evidence type="ECO:0000256" key="2">
    <source>
        <dbReference type="ARBA" id="ARBA00022801"/>
    </source>
</evidence>
<sequence length="639" mass="71550">MSESQANSASPSTILHITSDLPVNDTISVPITEIKLTEISVSLQNSESNYVNNENLCSKSDDATPGSILREASFEKVGFLEDQKSSNMDTQKSEEKNAIWNEVHLTAFHQIRTEKSDEIENEGIEKTVRSEAFKIEELTEKTTAQVVDDVGAEKDNNEVWVTPVNTPPDMPNIEIKMENDGEMCAKNPESIEEGKQTNSRNITDERYIQNNFQEVNTNVSIEKLPVLSDKHFEDDQKLRLNASKIDNTERMIKSENLGCMTDHLASYASLEFHNNHTVSKSPDHRSDRTLSESPPGATDSWKNATINMNSSHDNGAQSGVQSTYNTTSRNHQTKIIYNNKTLNLGEVIHHHPLFVKNTSKYWYKPTISREEAVNMLKDKPPGTFVVRDSNSFPGAFGLALKVATPPPGIHPGDGTELVRHFLIEPSPKGVKLKGCNNEPVFGTLSALVYQHSIIPLALPTKLLLPEYDPANTPEHISAAQQLLQQGAACNVTYIISLDTESLTGPEAVRRCIDQAFELLKQKMVQPVSVHFKVSSQGVTITDNTRRLFFRRHYPVQSVTYAGLDPSDRRHEIYNILQWDNSYLEGSTPKYVKIARIFAFVARKIGSRTDNTCHIFAELEPEQPATAVVNFITKVMMGRR</sequence>
<evidence type="ECO:0000313" key="8">
    <source>
        <dbReference type="EnsemblMetazoa" id="OVOC1446.1"/>
    </source>
</evidence>
<dbReference type="Pfam" id="PF00017">
    <property type="entry name" value="SH2"/>
    <property type="match status" value="1"/>
</dbReference>
<accession>A0A8R1XQB7</accession>
<evidence type="ECO:0000256" key="4">
    <source>
        <dbReference type="ARBA" id="ARBA00022999"/>
    </source>
</evidence>
<dbReference type="CDD" id="cd01213">
    <property type="entry name" value="PTB_tensin"/>
    <property type="match status" value="1"/>
</dbReference>
<evidence type="ECO:0000256" key="1">
    <source>
        <dbReference type="ARBA" id="ARBA00007881"/>
    </source>
</evidence>
<evidence type="ECO:0000256" key="3">
    <source>
        <dbReference type="ARBA" id="ARBA00022912"/>
    </source>
</evidence>
<dbReference type="InterPro" id="IPR006020">
    <property type="entry name" value="PTB/PI_dom"/>
</dbReference>
<dbReference type="SMART" id="SM00462">
    <property type="entry name" value="PTB"/>
    <property type="match status" value="1"/>
</dbReference>
<reference evidence="9" key="1">
    <citation type="submission" date="2013-10" db="EMBL/GenBank/DDBJ databases">
        <title>Genome sequencing of Onchocerca volvulus.</title>
        <authorList>
            <person name="Cotton J."/>
            <person name="Tsai J."/>
            <person name="Stanley E."/>
            <person name="Tracey A."/>
            <person name="Holroyd N."/>
            <person name="Lustigman S."/>
            <person name="Berriman M."/>
        </authorList>
    </citation>
    <scope>NUCLEOTIDE SEQUENCE</scope>
</reference>
<dbReference type="CDD" id="cd09927">
    <property type="entry name" value="SH2_Tensin_like"/>
    <property type="match status" value="1"/>
</dbReference>
<dbReference type="InterPro" id="IPR033929">
    <property type="entry name" value="Tensin_PTB"/>
</dbReference>
<dbReference type="InterPro" id="IPR013625">
    <property type="entry name" value="PTB"/>
</dbReference>
<dbReference type="PANTHER" id="PTHR45734:SF10">
    <property type="entry name" value="BLISTERY, ISOFORM A"/>
    <property type="match status" value="1"/>
</dbReference>
<dbReference type="PANTHER" id="PTHR45734">
    <property type="entry name" value="TENSIN"/>
    <property type="match status" value="1"/>
</dbReference>
<dbReference type="GO" id="GO:0004721">
    <property type="term" value="F:phosphoprotein phosphatase activity"/>
    <property type="evidence" value="ECO:0007669"/>
    <property type="project" value="UniProtKB-KW"/>
</dbReference>
<dbReference type="SMART" id="SM00252">
    <property type="entry name" value="SH2"/>
    <property type="match status" value="1"/>
</dbReference>
<dbReference type="SUPFAM" id="SSF50729">
    <property type="entry name" value="PH domain-like"/>
    <property type="match status" value="1"/>
</dbReference>
<feature type="compositionally biased region" description="Basic and acidic residues" evidence="6">
    <location>
        <begin position="281"/>
        <end position="290"/>
    </location>
</feature>
<dbReference type="InterPro" id="IPR035012">
    <property type="entry name" value="Tensin-like_SH2"/>
</dbReference>
<dbReference type="SUPFAM" id="SSF55550">
    <property type="entry name" value="SH2 domain"/>
    <property type="match status" value="1"/>
</dbReference>
<dbReference type="Proteomes" id="UP000024404">
    <property type="component" value="Unassembled WGS sequence"/>
</dbReference>
<protein>
    <submittedName>
        <fullName evidence="8">SH2 domain-containing protein</fullName>
    </submittedName>
</protein>
<keyword evidence="9" id="KW-1185">Reference proteome</keyword>
<keyword evidence="3" id="KW-0904">Protein phosphatase</keyword>
<dbReference type="EMBL" id="CMVM020000044">
    <property type="status" value="NOT_ANNOTATED_CDS"/>
    <property type="molecule type" value="Genomic_DNA"/>
</dbReference>
<evidence type="ECO:0000313" key="9">
    <source>
        <dbReference type="Proteomes" id="UP000024404"/>
    </source>
</evidence>
<dbReference type="AlphaFoldDB" id="A0A8R1XQB7"/>
<dbReference type="InterPro" id="IPR000980">
    <property type="entry name" value="SH2"/>
</dbReference>
<evidence type="ECO:0000256" key="6">
    <source>
        <dbReference type="SAM" id="MobiDB-lite"/>
    </source>
</evidence>
<dbReference type="PROSITE" id="PS50001">
    <property type="entry name" value="SH2"/>
    <property type="match status" value="1"/>
</dbReference>
<organism evidence="8 9">
    <name type="scientific">Onchocerca volvulus</name>
    <dbReference type="NCBI Taxonomy" id="6282"/>
    <lineage>
        <taxon>Eukaryota</taxon>
        <taxon>Metazoa</taxon>
        <taxon>Ecdysozoa</taxon>
        <taxon>Nematoda</taxon>
        <taxon>Chromadorea</taxon>
        <taxon>Rhabditida</taxon>
        <taxon>Spirurina</taxon>
        <taxon>Spiruromorpha</taxon>
        <taxon>Filarioidea</taxon>
        <taxon>Onchocercidae</taxon>
        <taxon>Onchocerca</taxon>
    </lineage>
</organism>
<reference evidence="8" key="2">
    <citation type="submission" date="2022-06" db="UniProtKB">
        <authorList>
            <consortium name="EnsemblMetazoa"/>
        </authorList>
    </citation>
    <scope>IDENTIFICATION</scope>
</reference>
<keyword evidence="2" id="KW-0378">Hydrolase</keyword>
<dbReference type="Pfam" id="PF08416">
    <property type="entry name" value="PTB"/>
    <property type="match status" value="1"/>
</dbReference>
<feature type="compositionally biased region" description="Polar residues" evidence="6">
    <location>
        <begin position="300"/>
        <end position="324"/>
    </location>
</feature>
<dbReference type="InterPro" id="IPR051484">
    <property type="entry name" value="Tensin_PTEN_phosphatase"/>
</dbReference>
<dbReference type="InterPro" id="IPR036860">
    <property type="entry name" value="SH2_dom_sf"/>
</dbReference>
<dbReference type="GO" id="GO:0005925">
    <property type="term" value="C:focal adhesion"/>
    <property type="evidence" value="ECO:0007669"/>
    <property type="project" value="TreeGrafter"/>
</dbReference>
<feature type="domain" description="SH2" evidence="7">
    <location>
        <begin position="362"/>
        <end position="466"/>
    </location>
</feature>
<comment type="similarity">
    <text evidence="1">Belongs to the PTEN phosphatase protein family.</text>
</comment>
<name>A0A8R1XQB7_ONCVO</name>
<dbReference type="InterPro" id="IPR011993">
    <property type="entry name" value="PH-like_dom_sf"/>
</dbReference>
<keyword evidence="4 5" id="KW-0727">SH2 domain</keyword>
<feature type="region of interest" description="Disordered" evidence="6">
    <location>
        <begin position="276"/>
        <end position="324"/>
    </location>
</feature>
<evidence type="ECO:0000256" key="5">
    <source>
        <dbReference type="PROSITE-ProRule" id="PRU00191"/>
    </source>
</evidence>
<dbReference type="EnsemblMetazoa" id="OVOC1446.1">
    <property type="protein sequence ID" value="OVOC1446.1"/>
    <property type="gene ID" value="WBGene00238255"/>
</dbReference>